<keyword evidence="1" id="KW-0472">Membrane</keyword>
<dbReference type="EMBL" id="LMCB01000159">
    <property type="protein sequence ID" value="KZL05184.1"/>
    <property type="molecule type" value="Genomic_DNA"/>
</dbReference>
<feature type="transmembrane region" description="Helical" evidence="1">
    <location>
        <begin position="45"/>
        <end position="62"/>
    </location>
</feature>
<dbReference type="AlphaFoldDB" id="A0A165T1V4"/>
<protein>
    <submittedName>
        <fullName evidence="2">Uncharacterized protein</fullName>
    </submittedName>
</protein>
<dbReference type="STRING" id="989403.SAMN05421798_111101"/>
<evidence type="ECO:0000313" key="2">
    <source>
        <dbReference type="EMBL" id="KZL05184.1"/>
    </source>
</evidence>
<name>A0A165T1V4_9HYPH</name>
<reference evidence="2 3" key="1">
    <citation type="journal article" date="2016" name="Front. Microbiol.">
        <title>Comparative Genomic Analysis Reveals a Diverse Repertoire of Genes Involved in Prokaryote-Eukaryote Interactions within the Pseudovibrio Genus.</title>
        <authorList>
            <person name="Romano S."/>
            <person name="Fernandez-Guerra A."/>
            <person name="Reen F.J."/>
            <person name="Glockner F.O."/>
            <person name="Crowley S.P."/>
            <person name="O'Sullivan O."/>
            <person name="Cotter P.D."/>
            <person name="Adams C."/>
            <person name="Dobson A.D."/>
            <person name="O'Gara F."/>
        </authorList>
    </citation>
    <scope>NUCLEOTIDE SEQUENCE [LARGE SCALE GENOMIC DNA]</scope>
    <source>
        <strain evidence="2 3">Ad2</strain>
    </source>
</reference>
<accession>A0A165T1V4</accession>
<evidence type="ECO:0000256" key="1">
    <source>
        <dbReference type="SAM" id="Phobius"/>
    </source>
</evidence>
<keyword evidence="1" id="KW-1133">Transmembrane helix</keyword>
<keyword evidence="3" id="KW-1185">Reference proteome</keyword>
<dbReference type="PATRIC" id="fig|989403.3.peg.4973"/>
<gene>
    <name evidence="2" type="ORF">PsAD2_04539</name>
</gene>
<organism evidence="2 3">
    <name type="scientific">Pseudovibrio axinellae</name>
    <dbReference type="NCBI Taxonomy" id="989403"/>
    <lineage>
        <taxon>Bacteria</taxon>
        <taxon>Pseudomonadati</taxon>
        <taxon>Pseudomonadota</taxon>
        <taxon>Alphaproteobacteria</taxon>
        <taxon>Hyphomicrobiales</taxon>
        <taxon>Stappiaceae</taxon>
        <taxon>Pseudovibrio</taxon>
    </lineage>
</organism>
<evidence type="ECO:0000313" key="3">
    <source>
        <dbReference type="Proteomes" id="UP000076577"/>
    </source>
</evidence>
<feature type="transmembrane region" description="Helical" evidence="1">
    <location>
        <begin position="21"/>
        <end position="39"/>
    </location>
</feature>
<proteinExistence type="predicted"/>
<feature type="transmembrane region" description="Helical" evidence="1">
    <location>
        <begin position="83"/>
        <end position="101"/>
    </location>
</feature>
<dbReference type="Proteomes" id="UP000076577">
    <property type="component" value="Unassembled WGS sequence"/>
</dbReference>
<sequence length="105" mass="11364">MGFVVPGHLPIGIIMTQLLTPLTRAWIALLILSIGSTIVASLADYGLGTTATGAVILLLAWFKARTILSRYLGLWKAPSWNHGFNWVLAAFCLILLGLYLVPALM</sequence>
<keyword evidence="1" id="KW-0812">Transmembrane</keyword>
<comment type="caution">
    <text evidence="2">The sequence shown here is derived from an EMBL/GenBank/DDBJ whole genome shotgun (WGS) entry which is preliminary data.</text>
</comment>